<sequence length="322" mass="36339">MVVLHFDLRVTTSTFSFLKNSAYSKPWPRSPRTLRLRAATKKPEICTADELHYVPVSTSDWKLALWRYLPSPNAQRQRNHPLLLLSGVGTNAIGYDLSPESSFARFMAGQGFDTWILEVRGAGLSSLEVEYGEDSEISSFEDEGADIISKSNKPTSRLSKRFVHLFENLSEAFDEGEKSAIAIQIKDFSRKIVNIIEEGQQSEKPQFFDFQERFSSTIEDFLKQLDLIVKYDWDFDHYLEEDFPAAMDYIRTQCRPKDGKLLAIGHSMGGILLYAMLSRYGFEGKDPGLTSVATLASSLDYTPSKSSLKLLLPVASDTNCLK</sequence>
<dbReference type="AlphaFoldDB" id="A0A067KTL2"/>
<reference evidence="1 2" key="1">
    <citation type="journal article" date="2014" name="PLoS ONE">
        <title>Global Analysis of Gene Expression Profiles in Physic Nut (Jatropha curcas L.) Seedlings Exposed to Salt Stress.</title>
        <authorList>
            <person name="Zhang L."/>
            <person name="Zhang C."/>
            <person name="Wu P."/>
            <person name="Chen Y."/>
            <person name="Li M."/>
            <person name="Jiang H."/>
            <person name="Wu G."/>
        </authorList>
    </citation>
    <scope>NUCLEOTIDE SEQUENCE [LARGE SCALE GENOMIC DNA]</scope>
    <source>
        <strain evidence="2">cv. GZQX0401</strain>
        <tissue evidence="1">Young leaves</tissue>
    </source>
</reference>
<accession>A0A067KTL2</accession>
<dbReference type="EMBL" id="KK914491">
    <property type="protein sequence ID" value="KDP35169.1"/>
    <property type="molecule type" value="Genomic_DNA"/>
</dbReference>
<dbReference type="InterPro" id="IPR029058">
    <property type="entry name" value="AB_hydrolase_fold"/>
</dbReference>
<keyword evidence="2" id="KW-1185">Reference proteome</keyword>
<dbReference type="STRING" id="180498.A0A067KTL2"/>
<evidence type="ECO:0000313" key="1">
    <source>
        <dbReference type="EMBL" id="KDP35169.1"/>
    </source>
</evidence>
<name>A0A067KTL2_JATCU</name>
<proteinExistence type="predicted"/>
<organism evidence="1 2">
    <name type="scientific">Jatropha curcas</name>
    <name type="common">Barbados nut</name>
    <dbReference type="NCBI Taxonomy" id="180498"/>
    <lineage>
        <taxon>Eukaryota</taxon>
        <taxon>Viridiplantae</taxon>
        <taxon>Streptophyta</taxon>
        <taxon>Embryophyta</taxon>
        <taxon>Tracheophyta</taxon>
        <taxon>Spermatophyta</taxon>
        <taxon>Magnoliopsida</taxon>
        <taxon>eudicotyledons</taxon>
        <taxon>Gunneridae</taxon>
        <taxon>Pentapetalae</taxon>
        <taxon>rosids</taxon>
        <taxon>fabids</taxon>
        <taxon>Malpighiales</taxon>
        <taxon>Euphorbiaceae</taxon>
        <taxon>Crotonoideae</taxon>
        <taxon>Jatropheae</taxon>
        <taxon>Jatropha</taxon>
    </lineage>
</organism>
<dbReference type="Proteomes" id="UP000027138">
    <property type="component" value="Unassembled WGS sequence"/>
</dbReference>
<gene>
    <name evidence="1" type="ORF">JCGZ_10703</name>
</gene>
<evidence type="ECO:0008006" key="3">
    <source>
        <dbReference type="Google" id="ProtNLM"/>
    </source>
</evidence>
<dbReference type="SUPFAM" id="SSF53474">
    <property type="entry name" value="alpha/beta-Hydrolases"/>
    <property type="match status" value="1"/>
</dbReference>
<protein>
    <recommendedName>
        <fullName evidence="3">AB hydrolase-1 domain-containing protein</fullName>
    </recommendedName>
</protein>
<dbReference type="Gene3D" id="3.40.50.1820">
    <property type="entry name" value="alpha/beta hydrolase"/>
    <property type="match status" value="2"/>
</dbReference>
<evidence type="ECO:0000313" key="2">
    <source>
        <dbReference type="Proteomes" id="UP000027138"/>
    </source>
</evidence>
<dbReference type="OrthoDB" id="9974421at2759"/>
<dbReference type="PANTHER" id="PTHR11005">
    <property type="entry name" value="LYSOSOMAL ACID LIPASE-RELATED"/>
    <property type="match status" value="1"/>
</dbReference>